<dbReference type="InterPro" id="IPR038379">
    <property type="entry name" value="SecE_sf"/>
</dbReference>
<gene>
    <name evidence="9" type="primary">secE</name>
    <name evidence="10" type="ORF">A2V49_03315</name>
</gene>
<dbReference type="GO" id="GO:0009306">
    <property type="term" value="P:protein secretion"/>
    <property type="evidence" value="ECO:0007669"/>
    <property type="project" value="UniProtKB-UniRule"/>
</dbReference>
<reference evidence="10 11" key="1">
    <citation type="journal article" date="2016" name="Nat. Commun.">
        <title>Thousands of microbial genomes shed light on interconnected biogeochemical processes in an aquifer system.</title>
        <authorList>
            <person name="Anantharaman K."/>
            <person name="Brown C.T."/>
            <person name="Hug L.A."/>
            <person name="Sharon I."/>
            <person name="Castelle C.J."/>
            <person name="Probst A.J."/>
            <person name="Thomas B.C."/>
            <person name="Singh A."/>
            <person name="Wilkins M.J."/>
            <person name="Karaoz U."/>
            <person name="Brodie E.L."/>
            <person name="Williams K.H."/>
            <person name="Hubbard S.S."/>
            <person name="Banfield J.F."/>
        </authorList>
    </citation>
    <scope>NUCLEOTIDE SEQUENCE [LARGE SCALE GENOMIC DNA]</scope>
</reference>
<dbReference type="AlphaFoldDB" id="A0A1F4UKE9"/>
<dbReference type="GO" id="GO:0005886">
    <property type="term" value="C:plasma membrane"/>
    <property type="evidence" value="ECO:0007669"/>
    <property type="project" value="UniProtKB-SubCell"/>
</dbReference>
<dbReference type="GO" id="GO:0065002">
    <property type="term" value="P:intracellular protein transmembrane transport"/>
    <property type="evidence" value="ECO:0007669"/>
    <property type="project" value="UniProtKB-UniRule"/>
</dbReference>
<evidence type="ECO:0000256" key="6">
    <source>
        <dbReference type="ARBA" id="ARBA00022989"/>
    </source>
</evidence>
<evidence type="ECO:0000256" key="2">
    <source>
        <dbReference type="ARBA" id="ARBA00022448"/>
    </source>
</evidence>
<proteinExistence type="inferred from homology"/>
<keyword evidence="7 9" id="KW-0811">Translocation</keyword>
<comment type="subunit">
    <text evidence="9">Component of the Sec protein translocase complex. Heterotrimer consisting of SecY, SecE and SecG subunits. The heterotrimers can form oligomers, although 1 heterotrimer is thought to be able to translocate proteins. Interacts with the ribosome. Interacts with SecDF, and other proteins may be involved. Interacts with SecA.</text>
</comment>
<dbReference type="EMBL" id="MEUV01000036">
    <property type="protein sequence ID" value="OGC45441.1"/>
    <property type="molecule type" value="Genomic_DNA"/>
</dbReference>
<dbReference type="HAMAP" id="MF_00422">
    <property type="entry name" value="SecE"/>
    <property type="match status" value="1"/>
</dbReference>
<name>A0A1F4UKE9_UNCKA</name>
<dbReference type="InterPro" id="IPR005807">
    <property type="entry name" value="SecE_bac"/>
</dbReference>
<evidence type="ECO:0000256" key="7">
    <source>
        <dbReference type="ARBA" id="ARBA00023010"/>
    </source>
</evidence>
<feature type="transmembrane region" description="Helical" evidence="9">
    <location>
        <begin position="36"/>
        <end position="54"/>
    </location>
</feature>
<keyword evidence="8 9" id="KW-0472">Membrane</keyword>
<dbReference type="PANTHER" id="PTHR33910:SF1">
    <property type="entry name" value="PROTEIN TRANSLOCASE SUBUNIT SECE"/>
    <property type="match status" value="1"/>
</dbReference>
<dbReference type="Gene3D" id="1.20.5.1030">
    <property type="entry name" value="Preprotein translocase secy subunit"/>
    <property type="match status" value="1"/>
</dbReference>
<keyword evidence="5 9" id="KW-0653">Protein transport</keyword>
<dbReference type="GO" id="GO:0008320">
    <property type="term" value="F:protein transmembrane transporter activity"/>
    <property type="evidence" value="ECO:0007669"/>
    <property type="project" value="UniProtKB-UniRule"/>
</dbReference>
<sequence>MKKLKGYIQLIKQFILESYSEFKKVAWPSKDKTIRLTVYVLGVSLGVALYVWGWDVIIQKVLSYILK</sequence>
<dbReference type="GO" id="GO:0006605">
    <property type="term" value="P:protein targeting"/>
    <property type="evidence" value="ECO:0007669"/>
    <property type="project" value="UniProtKB-UniRule"/>
</dbReference>
<evidence type="ECO:0000256" key="3">
    <source>
        <dbReference type="ARBA" id="ARBA00022475"/>
    </source>
</evidence>
<protein>
    <recommendedName>
        <fullName evidence="9">Protein translocase subunit SecE</fullName>
    </recommendedName>
</protein>
<dbReference type="Pfam" id="PF00584">
    <property type="entry name" value="SecE"/>
    <property type="match status" value="1"/>
</dbReference>
<keyword evidence="2 9" id="KW-0813">Transport</keyword>
<evidence type="ECO:0000256" key="4">
    <source>
        <dbReference type="ARBA" id="ARBA00022692"/>
    </source>
</evidence>
<evidence type="ECO:0000256" key="9">
    <source>
        <dbReference type="HAMAP-Rule" id="MF_00422"/>
    </source>
</evidence>
<comment type="similarity">
    <text evidence="9">Belongs to the SecE/SEC61-gamma family.</text>
</comment>
<keyword evidence="4 9" id="KW-0812">Transmembrane</keyword>
<comment type="subcellular location">
    <subcellularLocation>
        <location evidence="9">Cell membrane</location>
        <topology evidence="9">Single-pass membrane protein</topology>
    </subcellularLocation>
    <subcellularLocation>
        <location evidence="1">Membrane</location>
    </subcellularLocation>
</comment>
<accession>A0A1F4UKE9</accession>
<organism evidence="10 11">
    <name type="scientific">candidate division WWE3 bacterium RBG_19FT_COMBO_34_6</name>
    <dbReference type="NCBI Taxonomy" id="1802612"/>
    <lineage>
        <taxon>Bacteria</taxon>
        <taxon>Katanobacteria</taxon>
    </lineage>
</organism>
<dbReference type="PANTHER" id="PTHR33910">
    <property type="entry name" value="PROTEIN TRANSLOCASE SUBUNIT SECE"/>
    <property type="match status" value="1"/>
</dbReference>
<evidence type="ECO:0000256" key="5">
    <source>
        <dbReference type="ARBA" id="ARBA00022927"/>
    </source>
</evidence>
<comment type="caution">
    <text evidence="10">The sequence shown here is derived from an EMBL/GenBank/DDBJ whole genome shotgun (WGS) entry which is preliminary data.</text>
</comment>
<evidence type="ECO:0000256" key="1">
    <source>
        <dbReference type="ARBA" id="ARBA00004370"/>
    </source>
</evidence>
<keyword evidence="6 9" id="KW-1133">Transmembrane helix</keyword>
<evidence type="ECO:0000313" key="10">
    <source>
        <dbReference type="EMBL" id="OGC45441.1"/>
    </source>
</evidence>
<dbReference type="Proteomes" id="UP000178615">
    <property type="component" value="Unassembled WGS sequence"/>
</dbReference>
<keyword evidence="3 9" id="KW-1003">Cell membrane</keyword>
<evidence type="ECO:0000256" key="8">
    <source>
        <dbReference type="ARBA" id="ARBA00023136"/>
    </source>
</evidence>
<dbReference type="InterPro" id="IPR001901">
    <property type="entry name" value="Translocase_SecE/Sec61-g"/>
</dbReference>
<dbReference type="PRINTS" id="PR01650">
    <property type="entry name" value="SECETRNLCASE"/>
</dbReference>
<evidence type="ECO:0000313" key="11">
    <source>
        <dbReference type="Proteomes" id="UP000178615"/>
    </source>
</evidence>
<dbReference type="GO" id="GO:0043952">
    <property type="term" value="P:protein transport by the Sec complex"/>
    <property type="evidence" value="ECO:0007669"/>
    <property type="project" value="UniProtKB-UniRule"/>
</dbReference>
<comment type="function">
    <text evidence="9">Essential subunit of the Sec protein translocation channel SecYEG. Clamps together the 2 halves of SecY. May contact the channel plug during translocation.</text>
</comment>
<dbReference type="NCBIfam" id="TIGR00964">
    <property type="entry name" value="secE_bact"/>
    <property type="match status" value="1"/>
</dbReference>